<dbReference type="PANTHER" id="PTHR42878:SF7">
    <property type="entry name" value="SENSOR HISTIDINE KINASE GLRK"/>
    <property type="match status" value="1"/>
</dbReference>
<dbReference type="SMART" id="SM00091">
    <property type="entry name" value="PAS"/>
    <property type="match status" value="2"/>
</dbReference>
<dbReference type="Pfam" id="PF02518">
    <property type="entry name" value="HATPase_c"/>
    <property type="match status" value="1"/>
</dbReference>
<keyword evidence="8" id="KW-0418">Kinase</keyword>
<comment type="subcellular location">
    <subcellularLocation>
        <location evidence="2">Membrane</location>
        <topology evidence="2">Multi-pass membrane protein</topology>
    </subcellularLocation>
</comment>
<sequence>MTLPPAPPPAPAPDAHWDAHFRAIVDSSDDAIISKDLAGIITSWNPGATAIFGYQAQDMIGQPMLRLFPPDRVREETEILRKIAAGEKVDHFETVRRHRDGHLINISATISPIRDAQGRIIGASKVARDISDRQRYEAIFALSPDAFITLDRQERVSHASPAIEGMTGLPASAWLGLGLDAVVERLNQGSDAASQIEGSATLWQLARGEHSLPLQRRTLGQPEARVLSLRARSSDEGLVSLVLSLRDISHETRVERLKSEFMATAAHELRTPMTSIRGFIELLTLRDEALSSAERRHLLDIILKQTLLINDTIDDLLDLDKLESRTTADLHLQPLDLVTLVQRELAGWSQSPGACAPTLAAEHGPCWVQGDETYLRRALMNLLSNARKYSGDAAPVAVRVAPHPNDPGLLLLSVRDQGRGMSPEQLARYGERFYRADESGSVPGTGLGVSIVKQIVALHGGRLEVQSELGRGTVVTLCLPRLRTAAPEGPGAAGRTPSEPGPTAP</sequence>
<dbReference type="Gene3D" id="1.10.287.130">
    <property type="match status" value="1"/>
</dbReference>
<evidence type="ECO:0000256" key="5">
    <source>
        <dbReference type="ARBA" id="ARBA00022679"/>
    </source>
</evidence>
<keyword evidence="18" id="KW-1185">Reference proteome</keyword>
<dbReference type="SMART" id="SM00387">
    <property type="entry name" value="HATPase_c"/>
    <property type="match status" value="1"/>
</dbReference>
<evidence type="ECO:0000256" key="8">
    <source>
        <dbReference type="ARBA" id="ARBA00022777"/>
    </source>
</evidence>
<keyword evidence="7" id="KW-0547">Nucleotide-binding</keyword>
<evidence type="ECO:0000313" key="17">
    <source>
        <dbReference type="EMBL" id="MDD0840891.1"/>
    </source>
</evidence>
<comment type="catalytic activity">
    <reaction evidence="1">
        <text>ATP + protein L-histidine = ADP + protein N-phospho-L-histidine.</text>
        <dbReference type="EC" id="2.7.13.3"/>
    </reaction>
</comment>
<evidence type="ECO:0000256" key="9">
    <source>
        <dbReference type="ARBA" id="ARBA00022840"/>
    </source>
</evidence>
<name>A0ABT5N5Y5_9BURK</name>
<dbReference type="InterPro" id="IPR000014">
    <property type="entry name" value="PAS"/>
</dbReference>
<dbReference type="CDD" id="cd00130">
    <property type="entry name" value="PAS"/>
    <property type="match status" value="1"/>
</dbReference>
<dbReference type="InterPro" id="IPR003594">
    <property type="entry name" value="HATPase_dom"/>
</dbReference>
<dbReference type="EC" id="2.7.13.3" evidence="3"/>
<evidence type="ECO:0000313" key="18">
    <source>
        <dbReference type="Proteomes" id="UP001528673"/>
    </source>
</evidence>
<keyword evidence="10" id="KW-1133">Transmembrane helix</keyword>
<feature type="region of interest" description="Disordered" evidence="13">
    <location>
        <begin position="485"/>
        <end position="505"/>
    </location>
</feature>
<dbReference type="PANTHER" id="PTHR42878">
    <property type="entry name" value="TWO-COMPONENT HISTIDINE KINASE"/>
    <property type="match status" value="1"/>
</dbReference>
<dbReference type="InterPro" id="IPR050351">
    <property type="entry name" value="BphY/WalK/GraS-like"/>
</dbReference>
<evidence type="ECO:0000256" key="3">
    <source>
        <dbReference type="ARBA" id="ARBA00012438"/>
    </source>
</evidence>
<evidence type="ECO:0000256" key="2">
    <source>
        <dbReference type="ARBA" id="ARBA00004141"/>
    </source>
</evidence>
<dbReference type="InterPro" id="IPR035965">
    <property type="entry name" value="PAS-like_dom_sf"/>
</dbReference>
<organism evidence="17 18">
    <name type="scientific">Curvibacter cyanobacteriorum</name>
    <dbReference type="NCBI Taxonomy" id="3026422"/>
    <lineage>
        <taxon>Bacteria</taxon>
        <taxon>Pseudomonadati</taxon>
        <taxon>Pseudomonadota</taxon>
        <taxon>Betaproteobacteria</taxon>
        <taxon>Burkholderiales</taxon>
        <taxon>Comamonadaceae</taxon>
        <taxon>Curvibacter</taxon>
    </lineage>
</organism>
<dbReference type="SMART" id="SM00086">
    <property type="entry name" value="PAC"/>
    <property type="match status" value="1"/>
</dbReference>
<dbReference type="SUPFAM" id="SSF47384">
    <property type="entry name" value="Homodimeric domain of signal transducing histidine kinase"/>
    <property type="match status" value="1"/>
</dbReference>
<dbReference type="PRINTS" id="PR00344">
    <property type="entry name" value="BCTRLSENSOR"/>
</dbReference>
<dbReference type="SUPFAM" id="SSF55785">
    <property type="entry name" value="PYP-like sensor domain (PAS domain)"/>
    <property type="match status" value="2"/>
</dbReference>
<accession>A0ABT5N5Y5</accession>
<dbReference type="SUPFAM" id="SSF55874">
    <property type="entry name" value="ATPase domain of HSP90 chaperone/DNA topoisomerase II/histidine kinase"/>
    <property type="match status" value="1"/>
</dbReference>
<dbReference type="InterPro" id="IPR000700">
    <property type="entry name" value="PAS-assoc_C"/>
</dbReference>
<keyword evidence="6" id="KW-0812">Transmembrane</keyword>
<dbReference type="InterPro" id="IPR005467">
    <property type="entry name" value="His_kinase_dom"/>
</dbReference>
<dbReference type="InterPro" id="IPR004358">
    <property type="entry name" value="Sig_transdc_His_kin-like_C"/>
</dbReference>
<evidence type="ECO:0000256" key="4">
    <source>
        <dbReference type="ARBA" id="ARBA00022553"/>
    </source>
</evidence>
<dbReference type="CDD" id="cd00075">
    <property type="entry name" value="HATPase"/>
    <property type="match status" value="1"/>
</dbReference>
<evidence type="ECO:0000259" key="16">
    <source>
        <dbReference type="PROSITE" id="PS50113"/>
    </source>
</evidence>
<dbReference type="InterPro" id="IPR003661">
    <property type="entry name" value="HisK_dim/P_dom"/>
</dbReference>
<gene>
    <name evidence="17" type="ORF">PSQ40_20110</name>
</gene>
<dbReference type="Pfam" id="PF00512">
    <property type="entry name" value="HisKA"/>
    <property type="match status" value="1"/>
</dbReference>
<feature type="domain" description="Histidine kinase" evidence="14">
    <location>
        <begin position="264"/>
        <end position="483"/>
    </location>
</feature>
<evidence type="ECO:0000256" key="12">
    <source>
        <dbReference type="ARBA" id="ARBA00023136"/>
    </source>
</evidence>
<dbReference type="InterPro" id="IPR036097">
    <property type="entry name" value="HisK_dim/P_sf"/>
</dbReference>
<dbReference type="PROSITE" id="PS50113">
    <property type="entry name" value="PAC"/>
    <property type="match status" value="1"/>
</dbReference>
<evidence type="ECO:0000256" key="1">
    <source>
        <dbReference type="ARBA" id="ARBA00000085"/>
    </source>
</evidence>
<keyword evidence="12" id="KW-0472">Membrane</keyword>
<feature type="domain" description="PAS" evidence="15">
    <location>
        <begin position="17"/>
        <end position="87"/>
    </location>
</feature>
<keyword evidence="11" id="KW-0902">Two-component regulatory system</keyword>
<proteinExistence type="predicted"/>
<dbReference type="NCBIfam" id="TIGR00229">
    <property type="entry name" value="sensory_box"/>
    <property type="match status" value="1"/>
</dbReference>
<evidence type="ECO:0000256" key="10">
    <source>
        <dbReference type="ARBA" id="ARBA00022989"/>
    </source>
</evidence>
<evidence type="ECO:0000256" key="11">
    <source>
        <dbReference type="ARBA" id="ARBA00023012"/>
    </source>
</evidence>
<evidence type="ECO:0000256" key="7">
    <source>
        <dbReference type="ARBA" id="ARBA00022741"/>
    </source>
</evidence>
<dbReference type="Pfam" id="PF00989">
    <property type="entry name" value="PAS"/>
    <property type="match status" value="1"/>
</dbReference>
<feature type="domain" description="PAC" evidence="16">
    <location>
        <begin position="90"/>
        <end position="142"/>
    </location>
</feature>
<dbReference type="Proteomes" id="UP001528673">
    <property type="component" value="Unassembled WGS sequence"/>
</dbReference>
<evidence type="ECO:0000256" key="13">
    <source>
        <dbReference type="SAM" id="MobiDB-lite"/>
    </source>
</evidence>
<keyword evidence="4" id="KW-0597">Phosphoprotein</keyword>
<dbReference type="InterPro" id="IPR001610">
    <property type="entry name" value="PAC"/>
</dbReference>
<dbReference type="Gene3D" id="3.30.450.20">
    <property type="entry name" value="PAS domain"/>
    <property type="match status" value="2"/>
</dbReference>
<dbReference type="Pfam" id="PF13188">
    <property type="entry name" value="PAS_8"/>
    <property type="match status" value="1"/>
</dbReference>
<keyword evidence="9" id="KW-0067">ATP-binding</keyword>
<dbReference type="SMART" id="SM00388">
    <property type="entry name" value="HisKA"/>
    <property type="match status" value="1"/>
</dbReference>
<protein>
    <recommendedName>
        <fullName evidence="3">histidine kinase</fullName>
        <ecNumber evidence="3">2.7.13.3</ecNumber>
    </recommendedName>
</protein>
<dbReference type="Gene3D" id="3.30.565.10">
    <property type="entry name" value="Histidine kinase-like ATPase, C-terminal domain"/>
    <property type="match status" value="1"/>
</dbReference>
<evidence type="ECO:0000259" key="15">
    <source>
        <dbReference type="PROSITE" id="PS50112"/>
    </source>
</evidence>
<dbReference type="InterPro" id="IPR013767">
    <property type="entry name" value="PAS_fold"/>
</dbReference>
<dbReference type="CDD" id="cd00082">
    <property type="entry name" value="HisKA"/>
    <property type="match status" value="1"/>
</dbReference>
<evidence type="ECO:0000259" key="14">
    <source>
        <dbReference type="PROSITE" id="PS50109"/>
    </source>
</evidence>
<dbReference type="RefSeq" id="WP_273953675.1">
    <property type="nucleotide sequence ID" value="NZ_JAQSIP010000013.1"/>
</dbReference>
<dbReference type="InterPro" id="IPR036890">
    <property type="entry name" value="HATPase_C_sf"/>
</dbReference>
<comment type="caution">
    <text evidence="17">The sequence shown here is derived from an EMBL/GenBank/DDBJ whole genome shotgun (WGS) entry which is preliminary data.</text>
</comment>
<dbReference type="PROSITE" id="PS50112">
    <property type="entry name" value="PAS"/>
    <property type="match status" value="1"/>
</dbReference>
<dbReference type="PROSITE" id="PS50109">
    <property type="entry name" value="HIS_KIN"/>
    <property type="match status" value="1"/>
</dbReference>
<keyword evidence="5" id="KW-0808">Transferase</keyword>
<dbReference type="EMBL" id="JAQSIP010000013">
    <property type="protein sequence ID" value="MDD0840891.1"/>
    <property type="molecule type" value="Genomic_DNA"/>
</dbReference>
<reference evidence="17 18" key="1">
    <citation type="submission" date="2023-02" db="EMBL/GenBank/DDBJ databases">
        <title>Bacterial whole genomic sequence of Curvibacter sp. HBC61.</title>
        <authorList>
            <person name="Le V."/>
            <person name="Ko S.-R."/>
            <person name="Ahn C.-Y."/>
            <person name="Oh H.-M."/>
        </authorList>
    </citation>
    <scope>NUCLEOTIDE SEQUENCE [LARGE SCALE GENOMIC DNA]</scope>
    <source>
        <strain evidence="17 18">HBC61</strain>
    </source>
</reference>
<evidence type="ECO:0000256" key="6">
    <source>
        <dbReference type="ARBA" id="ARBA00022692"/>
    </source>
</evidence>